<keyword evidence="3" id="KW-0808">Transferase</keyword>
<evidence type="ECO:0000313" key="5">
    <source>
        <dbReference type="EMBL" id="KAF9609838.1"/>
    </source>
</evidence>
<evidence type="ECO:0000256" key="3">
    <source>
        <dbReference type="ARBA" id="ARBA00022679"/>
    </source>
</evidence>
<dbReference type="GO" id="GO:0008168">
    <property type="term" value="F:methyltransferase activity"/>
    <property type="evidence" value="ECO:0007669"/>
    <property type="project" value="UniProtKB-KW"/>
</dbReference>
<dbReference type="Pfam" id="PF04072">
    <property type="entry name" value="LCM"/>
    <property type="match status" value="1"/>
</dbReference>
<organism evidence="5 6">
    <name type="scientific">Coptis chinensis</name>
    <dbReference type="NCBI Taxonomy" id="261450"/>
    <lineage>
        <taxon>Eukaryota</taxon>
        <taxon>Viridiplantae</taxon>
        <taxon>Streptophyta</taxon>
        <taxon>Embryophyta</taxon>
        <taxon>Tracheophyta</taxon>
        <taxon>Spermatophyta</taxon>
        <taxon>Magnoliopsida</taxon>
        <taxon>Ranunculales</taxon>
        <taxon>Ranunculaceae</taxon>
        <taxon>Coptidoideae</taxon>
        <taxon>Coptis</taxon>
    </lineage>
</organism>
<dbReference type="Gene3D" id="3.40.50.150">
    <property type="entry name" value="Vaccinia Virus protein VP39"/>
    <property type="match status" value="1"/>
</dbReference>
<evidence type="ECO:0000256" key="2">
    <source>
        <dbReference type="ARBA" id="ARBA00022603"/>
    </source>
</evidence>
<dbReference type="NCBIfam" id="TIGR00027">
    <property type="entry name" value="mthyl_TIGR00027"/>
    <property type="match status" value="1"/>
</dbReference>
<dbReference type="InterPro" id="IPR029063">
    <property type="entry name" value="SAM-dependent_MTases_sf"/>
</dbReference>
<comment type="similarity">
    <text evidence="1">Belongs to the UPF0677 family.</text>
</comment>
<keyword evidence="6" id="KW-1185">Reference proteome</keyword>
<reference evidence="5 6" key="1">
    <citation type="submission" date="2020-10" db="EMBL/GenBank/DDBJ databases">
        <title>The Coptis chinensis genome and diversification of protoberbering-type alkaloids.</title>
        <authorList>
            <person name="Wang B."/>
            <person name="Shu S."/>
            <person name="Song C."/>
            <person name="Liu Y."/>
        </authorList>
    </citation>
    <scope>NUCLEOTIDE SEQUENCE [LARGE SCALE GENOMIC DNA]</scope>
    <source>
        <strain evidence="5">HL-2020</strain>
        <tissue evidence="5">Leaf</tissue>
    </source>
</reference>
<evidence type="ECO:0000256" key="1">
    <source>
        <dbReference type="ARBA" id="ARBA00008138"/>
    </source>
</evidence>
<evidence type="ECO:0000313" key="6">
    <source>
        <dbReference type="Proteomes" id="UP000631114"/>
    </source>
</evidence>
<feature type="chain" id="PRO_5032464722" description="S-adenosyl-L-methionine-dependent methyltransferase" evidence="4">
    <location>
        <begin position="27"/>
        <end position="389"/>
    </location>
</feature>
<evidence type="ECO:0000256" key="4">
    <source>
        <dbReference type="SAM" id="SignalP"/>
    </source>
</evidence>
<dbReference type="AlphaFoldDB" id="A0A835I5Z8"/>
<protein>
    <recommendedName>
        <fullName evidence="7">S-adenosyl-L-methionine-dependent methyltransferase</fullName>
    </recommendedName>
</protein>
<sequence length="389" mass="43540">MNLDAFAFKNWLCGSLFLSLPTRTLSSKHSSKYFWIALPPPLPPSHTSARLVANMLPQENGMEEPTMFELKLSDLLLSDKVKELHASINDEWDSLQLSACQTAAGRALWKHMIHDPVADILAGEKYLRNLHEKIKKDRCNNAREVSGVILAVRTLWFDSNIETALSSFNGRENQVVLLGAGMDARAYRMGCLKESNVFEVDFPKLLHTKATLIQAAAGSNNGNQQLNLMAKSVTRVAADIRDEDWFEKLKKSGFIPERSTVWVLEGIIYYLSHLNAMQVLQTIASNSALTHTVLLADFMNKSSTTLSQSTFHFHSDWPDHLLPSLGFSDVKLSQLGDPDADFGLMHDPLNLFNRLRSLPRSVQTHPDDGTPCCRLYLVKATGYPNQTIT</sequence>
<gene>
    <name evidence="5" type="ORF">IFM89_018780</name>
</gene>
<dbReference type="Proteomes" id="UP000631114">
    <property type="component" value="Unassembled WGS sequence"/>
</dbReference>
<dbReference type="GO" id="GO:0032259">
    <property type="term" value="P:methylation"/>
    <property type="evidence" value="ECO:0007669"/>
    <property type="project" value="UniProtKB-KW"/>
</dbReference>
<keyword evidence="2" id="KW-0489">Methyltransferase</keyword>
<keyword evidence="4" id="KW-0732">Signal</keyword>
<comment type="caution">
    <text evidence="5">The sequence shown here is derived from an EMBL/GenBank/DDBJ whole genome shotgun (WGS) entry which is preliminary data.</text>
</comment>
<evidence type="ECO:0008006" key="7">
    <source>
        <dbReference type="Google" id="ProtNLM"/>
    </source>
</evidence>
<dbReference type="EMBL" id="JADFTS010000004">
    <property type="protein sequence ID" value="KAF9609838.1"/>
    <property type="molecule type" value="Genomic_DNA"/>
</dbReference>
<dbReference type="OrthoDB" id="203237at2759"/>
<dbReference type="SUPFAM" id="SSF53335">
    <property type="entry name" value="S-adenosyl-L-methionine-dependent methyltransferases"/>
    <property type="match status" value="1"/>
</dbReference>
<dbReference type="InterPro" id="IPR007213">
    <property type="entry name" value="Ppm1/Ppm2/Tcmp"/>
</dbReference>
<feature type="signal peptide" evidence="4">
    <location>
        <begin position="1"/>
        <end position="26"/>
    </location>
</feature>
<dbReference type="PANTHER" id="PTHR43619:SF8">
    <property type="entry name" value="LEUCINE CARBOXYL METHYLTRANSFERASE"/>
    <property type="match status" value="1"/>
</dbReference>
<accession>A0A835I5Z8</accession>
<proteinExistence type="inferred from homology"/>
<dbReference type="InterPro" id="IPR011610">
    <property type="entry name" value="SAM_mthyl_Trfase_ML2640-like"/>
</dbReference>
<name>A0A835I5Z8_9MAGN</name>
<dbReference type="PANTHER" id="PTHR43619">
    <property type="entry name" value="S-ADENOSYL-L-METHIONINE-DEPENDENT METHYLTRANSFERASE YKTD-RELATED"/>
    <property type="match status" value="1"/>
</dbReference>